<comment type="similarity">
    <text evidence="1 9">Belongs to the complex I NDUFS4 subunit family.</text>
</comment>
<dbReference type="PANTHER" id="PTHR12219">
    <property type="entry name" value="NADH-UBIQUINONE OXIDOREDUCTASE"/>
    <property type="match status" value="1"/>
</dbReference>
<dbReference type="GO" id="GO:0005743">
    <property type="term" value="C:mitochondrial inner membrane"/>
    <property type="evidence" value="ECO:0007669"/>
    <property type="project" value="UniProtKB-SubCell"/>
</dbReference>
<gene>
    <name evidence="11" type="ORF">TSOC_012163</name>
</gene>
<keyword evidence="6 9" id="KW-0249">Electron transport</keyword>
<dbReference type="Pfam" id="PF04800">
    <property type="entry name" value="NDUS4"/>
    <property type="match status" value="1"/>
</dbReference>
<dbReference type="EMBL" id="PGGS01000766">
    <property type="protein sequence ID" value="PNH01903.1"/>
    <property type="molecule type" value="Genomic_DNA"/>
</dbReference>
<feature type="region of interest" description="Disordered" evidence="10">
    <location>
        <begin position="189"/>
        <end position="234"/>
    </location>
</feature>
<evidence type="ECO:0000256" key="3">
    <source>
        <dbReference type="ARBA" id="ARBA00022660"/>
    </source>
</evidence>
<reference evidence="11 12" key="1">
    <citation type="journal article" date="2017" name="Mol. Biol. Evol.">
        <title>The 4-celled Tetrabaena socialis nuclear genome reveals the essential components for genetic control of cell number at the origin of multicellularity in the volvocine lineage.</title>
        <authorList>
            <person name="Featherston J."/>
            <person name="Arakaki Y."/>
            <person name="Hanschen E.R."/>
            <person name="Ferris P.J."/>
            <person name="Michod R.E."/>
            <person name="Olson B.J.S.C."/>
            <person name="Nozaki H."/>
            <person name="Durand P.M."/>
        </authorList>
    </citation>
    <scope>NUCLEOTIDE SEQUENCE [LARGE SCALE GENOMIC DNA]</scope>
    <source>
        <strain evidence="11 12">NIES-571</strain>
    </source>
</reference>
<keyword evidence="7 9" id="KW-0496">Mitochondrion</keyword>
<evidence type="ECO:0000313" key="12">
    <source>
        <dbReference type="Proteomes" id="UP000236333"/>
    </source>
</evidence>
<proteinExistence type="inferred from homology"/>
<evidence type="ECO:0000256" key="9">
    <source>
        <dbReference type="RuleBase" id="RU367010"/>
    </source>
</evidence>
<dbReference type="Proteomes" id="UP000236333">
    <property type="component" value="Unassembled WGS sequence"/>
</dbReference>
<evidence type="ECO:0000256" key="10">
    <source>
        <dbReference type="SAM" id="MobiDB-lite"/>
    </source>
</evidence>
<evidence type="ECO:0000256" key="4">
    <source>
        <dbReference type="ARBA" id="ARBA00022792"/>
    </source>
</evidence>
<name>A0A2J7ZNQ1_9CHLO</name>
<dbReference type="GO" id="GO:0022900">
    <property type="term" value="P:electron transport chain"/>
    <property type="evidence" value="ECO:0007669"/>
    <property type="project" value="InterPro"/>
</dbReference>
<evidence type="ECO:0000256" key="5">
    <source>
        <dbReference type="ARBA" id="ARBA00022946"/>
    </source>
</evidence>
<evidence type="ECO:0000256" key="6">
    <source>
        <dbReference type="ARBA" id="ARBA00022982"/>
    </source>
</evidence>
<feature type="compositionally biased region" description="Low complexity" evidence="10">
    <location>
        <begin position="214"/>
        <end position="224"/>
    </location>
</feature>
<evidence type="ECO:0000256" key="8">
    <source>
        <dbReference type="ARBA" id="ARBA00023136"/>
    </source>
</evidence>
<dbReference type="PANTHER" id="PTHR12219:SF8">
    <property type="entry name" value="NADH DEHYDROGENASE [UBIQUINONE] IRON-SULFUR PROTEIN 4, MITOCHONDRIAL"/>
    <property type="match status" value="1"/>
</dbReference>
<keyword evidence="5 9" id="KW-0809">Transit peptide</keyword>
<dbReference type="AlphaFoldDB" id="A0A2J7ZNQ1"/>
<keyword evidence="8 9" id="KW-0472">Membrane</keyword>
<sequence>MTLPREGLCGAGLRGVSTKGGAEGSAAPPAGGTSSPSPDALPAGPEDYSIVLRLAKKLAVPPGDPASPGEVARLSGVPQPPRRVLILSAARSPEQQGRQRTGFNRSFPAWSVEFLDPVFRWINPLMGWTSTSDTMHQSAVALNFYSAEEAAAFCERQGWSYEIAEPQQPKEGRGRRWATYGDNFSVRRHGFPDLTHLPSNSNARGGEDGGGAGQQRQQQQQQAESPGVKAEGSN</sequence>
<keyword evidence="2 9" id="KW-0813">Transport</keyword>
<keyword evidence="11" id="KW-0830">Ubiquinone</keyword>
<comment type="function">
    <text evidence="9">Accessory subunit of the mitochondrial membrane respiratory chain NADH dehydrogenase (Complex I), that is believed not to be involved in catalysis. Complex I functions in the transfer of electrons from NADH to the respiratory chain. The immediate electron acceptor for the enzyme is believed to be ubiquinone.</text>
</comment>
<dbReference type="OrthoDB" id="3089at2759"/>
<comment type="caution">
    <text evidence="11">The sequence shown here is derived from an EMBL/GenBank/DDBJ whole genome shotgun (WGS) entry which is preliminary data.</text>
</comment>
<evidence type="ECO:0000256" key="1">
    <source>
        <dbReference type="ARBA" id="ARBA00005882"/>
    </source>
</evidence>
<feature type="compositionally biased region" description="Low complexity" evidence="10">
    <location>
        <begin position="24"/>
        <end position="38"/>
    </location>
</feature>
<protein>
    <recommendedName>
        <fullName evidence="9">NADH dehydrogenase [ubiquinone] iron-sulfur protein 4, mitochondrial</fullName>
    </recommendedName>
</protein>
<dbReference type="Gene3D" id="3.30.160.190">
    <property type="entry name" value="atu1810 like domain"/>
    <property type="match status" value="1"/>
</dbReference>
<keyword evidence="4 9" id="KW-0999">Mitochondrion inner membrane</keyword>
<dbReference type="InterPro" id="IPR006885">
    <property type="entry name" value="NADH_UbQ_FeS_4_mit-like"/>
</dbReference>
<keyword evidence="3 9" id="KW-0679">Respiratory chain</keyword>
<dbReference type="InterPro" id="IPR038532">
    <property type="entry name" value="NDUFS4-like_sf"/>
</dbReference>
<organism evidence="11 12">
    <name type="scientific">Tetrabaena socialis</name>
    <dbReference type="NCBI Taxonomy" id="47790"/>
    <lineage>
        <taxon>Eukaryota</taxon>
        <taxon>Viridiplantae</taxon>
        <taxon>Chlorophyta</taxon>
        <taxon>core chlorophytes</taxon>
        <taxon>Chlorophyceae</taxon>
        <taxon>CS clade</taxon>
        <taxon>Chlamydomonadales</taxon>
        <taxon>Tetrabaenaceae</taxon>
        <taxon>Tetrabaena</taxon>
    </lineage>
</organism>
<evidence type="ECO:0000256" key="7">
    <source>
        <dbReference type="ARBA" id="ARBA00023128"/>
    </source>
</evidence>
<evidence type="ECO:0000313" key="11">
    <source>
        <dbReference type="EMBL" id="PNH01903.1"/>
    </source>
</evidence>
<keyword evidence="12" id="KW-1185">Reference proteome</keyword>
<evidence type="ECO:0000256" key="2">
    <source>
        <dbReference type="ARBA" id="ARBA00022448"/>
    </source>
</evidence>
<comment type="subcellular location">
    <subcellularLocation>
        <location evidence="9">Mitochondrion inner membrane</location>
        <topology evidence="9">Peripheral membrane protein</topology>
        <orientation evidence="9">Matrix side</orientation>
    </subcellularLocation>
</comment>
<accession>A0A2J7ZNQ1</accession>
<feature type="region of interest" description="Disordered" evidence="10">
    <location>
        <begin position="1"/>
        <end position="45"/>
    </location>
</feature>